<dbReference type="OrthoDB" id="2500538at2759"/>
<keyword evidence="2" id="KW-0472">Membrane</keyword>
<dbReference type="AlphaFoldDB" id="A0A0L6VEQ0"/>
<comment type="caution">
    <text evidence="3">The sequence shown here is derived from an EMBL/GenBank/DDBJ whole genome shotgun (WGS) entry which is preliminary data.</text>
</comment>
<name>A0A0L6VEQ0_9BASI</name>
<accession>A0A0L6VEQ0</accession>
<dbReference type="EMBL" id="LAVV01006585">
    <property type="protein sequence ID" value="KNZ59256.1"/>
    <property type="molecule type" value="Genomic_DNA"/>
</dbReference>
<dbReference type="VEuPathDB" id="FungiDB:VP01_1773g3"/>
<feature type="transmembrane region" description="Helical" evidence="2">
    <location>
        <begin position="293"/>
        <end position="316"/>
    </location>
</feature>
<reference evidence="3 4" key="1">
    <citation type="submission" date="2015-08" db="EMBL/GenBank/DDBJ databases">
        <title>Next Generation Sequencing and Analysis of the Genome of Puccinia sorghi L Schw, the Causal Agent of Maize Common Rust.</title>
        <authorList>
            <person name="Rochi L."/>
            <person name="Burguener G."/>
            <person name="Darino M."/>
            <person name="Turjanski A."/>
            <person name="Kreff E."/>
            <person name="Dieguez M.J."/>
            <person name="Sacco F."/>
        </authorList>
    </citation>
    <scope>NUCLEOTIDE SEQUENCE [LARGE SCALE GENOMIC DNA]</scope>
    <source>
        <strain evidence="3 4">RO10H11247</strain>
    </source>
</reference>
<gene>
    <name evidence="3" type="ORF">VP01_1773g3</name>
</gene>
<feature type="region of interest" description="Disordered" evidence="1">
    <location>
        <begin position="38"/>
        <end position="60"/>
    </location>
</feature>
<organism evidence="3 4">
    <name type="scientific">Puccinia sorghi</name>
    <dbReference type="NCBI Taxonomy" id="27349"/>
    <lineage>
        <taxon>Eukaryota</taxon>
        <taxon>Fungi</taxon>
        <taxon>Dikarya</taxon>
        <taxon>Basidiomycota</taxon>
        <taxon>Pucciniomycotina</taxon>
        <taxon>Pucciniomycetes</taxon>
        <taxon>Pucciniales</taxon>
        <taxon>Pucciniaceae</taxon>
        <taxon>Puccinia</taxon>
    </lineage>
</organism>
<feature type="compositionally biased region" description="Low complexity" evidence="1">
    <location>
        <begin position="210"/>
        <end position="223"/>
    </location>
</feature>
<feature type="region of interest" description="Disordered" evidence="1">
    <location>
        <begin position="173"/>
        <end position="223"/>
    </location>
</feature>
<evidence type="ECO:0000256" key="1">
    <source>
        <dbReference type="SAM" id="MobiDB-lite"/>
    </source>
</evidence>
<feature type="region of interest" description="Disordered" evidence="1">
    <location>
        <begin position="1"/>
        <end position="23"/>
    </location>
</feature>
<keyword evidence="4" id="KW-1185">Reference proteome</keyword>
<keyword evidence="2" id="KW-1133">Transmembrane helix</keyword>
<proteinExistence type="predicted"/>
<keyword evidence="2" id="KW-0812">Transmembrane</keyword>
<evidence type="ECO:0000256" key="2">
    <source>
        <dbReference type="SAM" id="Phobius"/>
    </source>
</evidence>
<evidence type="ECO:0000313" key="3">
    <source>
        <dbReference type="EMBL" id="KNZ59256.1"/>
    </source>
</evidence>
<evidence type="ECO:0000313" key="4">
    <source>
        <dbReference type="Proteomes" id="UP000037035"/>
    </source>
</evidence>
<sequence>MRRPGRPGYGGVASGTRPTSPRKVRQYFSTSRRQLFRTTNSLSRRPLPHRQGSRLDNGKNEINCSANPFLVSPCIARSTQQVVGKPPHTDISTRSYRHNTLSSTGRVRKHTPTALFSFKWPAHCRSKCLTITIKVLAQSLDTNLDRCELLKLINGILKLSTIPHNLLINNRKDNRHQDLSPRQCDGSDSNDPVLKHHEYTTERTPATQQSSLNLPSRCSSSTNSSNAALSLSLKSQKMYDDSPSGQTSYPPTLRNLLGPLHAQIISSKRPHTPRTAHRLIIDQIEKKVVNFKISIFLSSLIVLFGFFFFSLLSAGFEGGFCHI</sequence>
<protein>
    <submittedName>
        <fullName evidence="3">Uncharacterized protein</fullName>
    </submittedName>
</protein>
<feature type="compositionally biased region" description="Polar residues" evidence="1">
    <location>
        <begin position="90"/>
        <end position="105"/>
    </location>
</feature>
<feature type="region of interest" description="Disordered" evidence="1">
    <location>
        <begin position="83"/>
        <end position="105"/>
    </location>
</feature>
<dbReference type="Proteomes" id="UP000037035">
    <property type="component" value="Unassembled WGS sequence"/>
</dbReference>